<feature type="compositionally biased region" description="Low complexity" evidence="1">
    <location>
        <begin position="345"/>
        <end position="359"/>
    </location>
</feature>
<evidence type="ECO:0000313" key="3">
    <source>
        <dbReference type="Proteomes" id="UP000054485"/>
    </source>
</evidence>
<proteinExistence type="predicted"/>
<dbReference type="OrthoDB" id="3255291at2759"/>
<feature type="compositionally biased region" description="Low complexity" evidence="1">
    <location>
        <begin position="316"/>
        <end position="326"/>
    </location>
</feature>
<feature type="compositionally biased region" description="Polar residues" evidence="1">
    <location>
        <begin position="196"/>
        <end position="205"/>
    </location>
</feature>
<evidence type="ECO:0000313" key="2">
    <source>
        <dbReference type="EMBL" id="KIK39405.1"/>
    </source>
</evidence>
<feature type="compositionally biased region" description="Polar residues" evidence="1">
    <location>
        <begin position="223"/>
        <end position="235"/>
    </location>
</feature>
<reference evidence="2 3" key="1">
    <citation type="submission" date="2014-04" db="EMBL/GenBank/DDBJ databases">
        <authorList>
            <consortium name="DOE Joint Genome Institute"/>
            <person name="Kuo A."/>
            <person name="Ruytinx J."/>
            <person name="Rineau F."/>
            <person name="Colpaert J."/>
            <person name="Kohler A."/>
            <person name="Nagy L.G."/>
            <person name="Floudas D."/>
            <person name="Copeland A."/>
            <person name="Barry K.W."/>
            <person name="Cichocki N."/>
            <person name="Veneault-Fourrey C."/>
            <person name="LaButti K."/>
            <person name="Lindquist E.A."/>
            <person name="Lipzen A."/>
            <person name="Lundell T."/>
            <person name="Morin E."/>
            <person name="Murat C."/>
            <person name="Sun H."/>
            <person name="Tunlid A."/>
            <person name="Henrissat B."/>
            <person name="Grigoriev I.V."/>
            <person name="Hibbett D.S."/>
            <person name="Martin F."/>
            <person name="Nordberg H.P."/>
            <person name="Cantor M.N."/>
            <person name="Hua S.X."/>
        </authorList>
    </citation>
    <scope>NUCLEOTIDE SEQUENCE [LARGE SCALE GENOMIC DNA]</scope>
    <source>
        <strain evidence="2 3">UH-Slu-Lm8-n1</strain>
    </source>
</reference>
<dbReference type="Proteomes" id="UP000054485">
    <property type="component" value="Unassembled WGS sequence"/>
</dbReference>
<feature type="region of interest" description="Disordered" evidence="1">
    <location>
        <begin position="116"/>
        <end position="388"/>
    </location>
</feature>
<feature type="compositionally biased region" description="Polar residues" evidence="1">
    <location>
        <begin position="13"/>
        <end position="25"/>
    </location>
</feature>
<feature type="compositionally biased region" description="Low complexity" evidence="1">
    <location>
        <begin position="275"/>
        <end position="289"/>
    </location>
</feature>
<sequence>MAQSGAHWHPNPQLMQQHSIPQGWQGTWPPPAGVSLPPNFPGPPPMPPGANTHPHWKAGFWQYNPAYNMNGGPGVPWAPGMGWAQNVPANFNPHKRIPRPPSPSYWQTRLTDNGLGLENMVPARPDRDRESATRDVQGDTAPQTPWIWNPPSLLPTDGADRATPTKDFQNRRSSQDSIRSNSTPTSHGPPRRSSQDSHNTTSTGTPVRDYFYSHPASRHGSVDSLSSRPQGLSQHSISSATPPPSSSHGRMGSIYSSRTPSSGPSYVPPFPAPPSSSSSTSTAMSSLTTRAQQPLHAPVFTREPESFVTRSDLQTSFSSNAARSSSHYQGTRRHTDEDLDHLSRSFSAPHASASTSASAPRGLSVPEPLSRHHSLPTTSSPSSMGSLSTFTEDMGSVLSPLVNYVQRSAATSSLSRSRTEPVIPPAHLSTIPESMSSSTHPSADDFFYPLSVPPDSDEESPEPSPSRDRVRTREIERERERDRERRRDRSQSYERANHLTPYNNSSRPSNPLPPPPMERPNPAASAPPAQSPEPAHYTRRVRKGFWNRRGDYLTSNSYVVYAPEDRAYPPELQHYPDETEGYKDQYGSFMPYLPERPELPASLPYHGRPPAQPYESFVVYSYH</sequence>
<dbReference type="HOGENOM" id="CLU_395959_0_0_1"/>
<evidence type="ECO:0000256" key="1">
    <source>
        <dbReference type="SAM" id="MobiDB-lite"/>
    </source>
</evidence>
<feature type="compositionally biased region" description="Basic and acidic residues" evidence="1">
    <location>
        <begin position="124"/>
        <end position="137"/>
    </location>
</feature>
<feature type="compositionally biased region" description="Basic and acidic residues" evidence="1">
    <location>
        <begin position="158"/>
        <end position="174"/>
    </location>
</feature>
<feature type="compositionally biased region" description="Polar residues" evidence="1">
    <location>
        <begin position="431"/>
        <end position="441"/>
    </location>
</feature>
<reference evidence="3" key="2">
    <citation type="submission" date="2015-01" db="EMBL/GenBank/DDBJ databases">
        <title>Evolutionary Origins and Diversification of the Mycorrhizal Mutualists.</title>
        <authorList>
            <consortium name="DOE Joint Genome Institute"/>
            <consortium name="Mycorrhizal Genomics Consortium"/>
            <person name="Kohler A."/>
            <person name="Kuo A."/>
            <person name="Nagy L.G."/>
            <person name="Floudas D."/>
            <person name="Copeland A."/>
            <person name="Barry K.W."/>
            <person name="Cichocki N."/>
            <person name="Veneault-Fourrey C."/>
            <person name="LaButti K."/>
            <person name="Lindquist E.A."/>
            <person name="Lipzen A."/>
            <person name="Lundell T."/>
            <person name="Morin E."/>
            <person name="Murat C."/>
            <person name="Riley R."/>
            <person name="Ohm R."/>
            <person name="Sun H."/>
            <person name="Tunlid A."/>
            <person name="Henrissat B."/>
            <person name="Grigoriev I.V."/>
            <person name="Hibbett D.S."/>
            <person name="Martin F."/>
        </authorList>
    </citation>
    <scope>NUCLEOTIDE SEQUENCE [LARGE SCALE GENOMIC DNA]</scope>
    <source>
        <strain evidence="3">UH-Slu-Lm8-n1</strain>
    </source>
</reference>
<name>A0A0C9ZP14_9AGAM</name>
<feature type="compositionally biased region" description="Polar residues" evidence="1">
    <location>
        <begin position="175"/>
        <end position="186"/>
    </location>
</feature>
<protein>
    <submittedName>
        <fullName evidence="2">Unplaced genomic scaffold CY34scaffold_213, whole genome shotgun sequence</fullName>
    </submittedName>
</protein>
<dbReference type="EMBL" id="KN835344">
    <property type="protein sequence ID" value="KIK39405.1"/>
    <property type="molecule type" value="Genomic_DNA"/>
</dbReference>
<organism evidence="2 3">
    <name type="scientific">Suillus luteus UH-Slu-Lm8-n1</name>
    <dbReference type="NCBI Taxonomy" id="930992"/>
    <lineage>
        <taxon>Eukaryota</taxon>
        <taxon>Fungi</taxon>
        <taxon>Dikarya</taxon>
        <taxon>Basidiomycota</taxon>
        <taxon>Agaricomycotina</taxon>
        <taxon>Agaricomycetes</taxon>
        <taxon>Agaricomycetidae</taxon>
        <taxon>Boletales</taxon>
        <taxon>Suillineae</taxon>
        <taxon>Suillaceae</taxon>
        <taxon>Suillus</taxon>
    </lineage>
</organism>
<feature type="compositionally biased region" description="Low complexity" evidence="1">
    <location>
        <begin position="520"/>
        <end position="535"/>
    </location>
</feature>
<feature type="compositionally biased region" description="Pro residues" evidence="1">
    <location>
        <begin position="510"/>
        <end position="519"/>
    </location>
</feature>
<keyword evidence="3" id="KW-1185">Reference proteome</keyword>
<gene>
    <name evidence="2" type="ORF">CY34DRAFT_808346</name>
</gene>
<dbReference type="STRING" id="930992.A0A0C9ZP14"/>
<dbReference type="InParanoid" id="A0A0C9ZP14"/>
<accession>A0A0C9ZP14</accession>
<feature type="compositionally biased region" description="Basic and acidic residues" evidence="1">
    <location>
        <begin position="333"/>
        <end position="343"/>
    </location>
</feature>
<feature type="compositionally biased region" description="Pro residues" evidence="1">
    <location>
        <begin position="28"/>
        <end position="48"/>
    </location>
</feature>
<feature type="region of interest" description="Disordered" evidence="1">
    <location>
        <begin position="410"/>
        <end position="536"/>
    </location>
</feature>
<feature type="compositionally biased region" description="Low complexity" evidence="1">
    <location>
        <begin position="375"/>
        <end position="388"/>
    </location>
</feature>
<feature type="compositionally biased region" description="Basic and acidic residues" evidence="1">
    <location>
        <begin position="465"/>
        <end position="497"/>
    </location>
</feature>
<dbReference type="AlphaFoldDB" id="A0A0C9ZP14"/>
<feature type="region of interest" description="Disordered" evidence="1">
    <location>
        <begin position="1"/>
        <end position="53"/>
    </location>
</feature>